<reference evidence="3" key="1">
    <citation type="submission" date="2020-07" db="EMBL/GenBank/DDBJ databases">
        <authorList>
            <person name="Lin J."/>
        </authorList>
    </citation>
    <scope>NUCLEOTIDE SEQUENCE</scope>
</reference>
<feature type="domain" description="CCHC-type" evidence="2">
    <location>
        <begin position="165"/>
        <end position="181"/>
    </location>
</feature>
<accession>A0A6V7NWR6</accession>
<organism evidence="3">
    <name type="scientific">Ananas comosus var. bracteatus</name>
    <name type="common">red pineapple</name>
    <dbReference type="NCBI Taxonomy" id="296719"/>
    <lineage>
        <taxon>Eukaryota</taxon>
        <taxon>Viridiplantae</taxon>
        <taxon>Streptophyta</taxon>
        <taxon>Embryophyta</taxon>
        <taxon>Tracheophyta</taxon>
        <taxon>Spermatophyta</taxon>
        <taxon>Magnoliopsida</taxon>
        <taxon>Liliopsida</taxon>
        <taxon>Poales</taxon>
        <taxon>Bromeliaceae</taxon>
        <taxon>Bromelioideae</taxon>
        <taxon>Ananas</taxon>
    </lineage>
</organism>
<dbReference type="GO" id="GO:0003676">
    <property type="term" value="F:nucleic acid binding"/>
    <property type="evidence" value="ECO:0007669"/>
    <property type="project" value="InterPro"/>
</dbReference>
<proteinExistence type="predicted"/>
<dbReference type="InterPro" id="IPR036875">
    <property type="entry name" value="Znf_CCHC_sf"/>
</dbReference>
<dbReference type="AlphaFoldDB" id="A0A6V7NWR6"/>
<evidence type="ECO:0000256" key="1">
    <source>
        <dbReference type="SAM" id="SignalP"/>
    </source>
</evidence>
<keyword evidence="1" id="KW-0732">Signal</keyword>
<gene>
    <name evidence="3" type="ORF">CB5_LOCUS6232</name>
</gene>
<dbReference type="EMBL" id="LR862142">
    <property type="protein sequence ID" value="CAD1823021.1"/>
    <property type="molecule type" value="Genomic_DNA"/>
</dbReference>
<dbReference type="InterPro" id="IPR001878">
    <property type="entry name" value="Znf_CCHC"/>
</dbReference>
<dbReference type="SMART" id="SM00343">
    <property type="entry name" value="ZnF_C2HC"/>
    <property type="match status" value="2"/>
</dbReference>
<feature type="chain" id="PRO_5028271141" description="CCHC-type domain-containing protein" evidence="1">
    <location>
        <begin position="24"/>
        <end position="303"/>
    </location>
</feature>
<protein>
    <recommendedName>
        <fullName evidence="2">CCHC-type domain-containing protein</fullName>
    </recommendedName>
</protein>
<feature type="domain" description="CCHC-type" evidence="2">
    <location>
        <begin position="146"/>
        <end position="162"/>
    </location>
</feature>
<dbReference type="GO" id="GO:0008270">
    <property type="term" value="F:zinc ion binding"/>
    <property type="evidence" value="ECO:0007669"/>
    <property type="project" value="InterPro"/>
</dbReference>
<name>A0A6V7NWR6_ANACO</name>
<dbReference type="SUPFAM" id="SSF57756">
    <property type="entry name" value="Retrovirus zinc finger-like domains"/>
    <property type="match status" value="1"/>
</dbReference>
<evidence type="ECO:0000259" key="2">
    <source>
        <dbReference type="SMART" id="SM00343"/>
    </source>
</evidence>
<dbReference type="Gene3D" id="4.10.60.10">
    <property type="entry name" value="Zinc finger, CCHC-type"/>
    <property type="match status" value="1"/>
</dbReference>
<evidence type="ECO:0000313" key="3">
    <source>
        <dbReference type="EMBL" id="CAD1823021.1"/>
    </source>
</evidence>
<sequence>MRGLLIFYFLSFTFYFYLRPSHPLFPLLRDLGCLICIANSSSKKVICADLAGTALTQTVYFNHEDHHCKDGSLTAYQPEDTSKTADFNCLDTQQKKEKDPINLFKHTYKEALLSSPLAPTPPPLHPPAKPASSFPLVNGYFSFKGRCFRCLGRDHRASHCRDPVRCTTCFKSGHIARACMNCLPLPVYRMMRARPSHLSAFVPLSDDFIARQNRRRNAILVVVLPPANLGHFPQDTIAKELASRFGGYPNDFHVARYSVRDYVVFLPDLVPSDRIIRRDVLNLGLSDSVVSPGIPTAALADRR</sequence>
<feature type="signal peptide" evidence="1">
    <location>
        <begin position="1"/>
        <end position="23"/>
    </location>
</feature>